<gene>
    <name evidence="1" type="ORF">OXX778_LOCUS5699</name>
</gene>
<organism evidence="1 2">
    <name type="scientific">Brachionus calyciflorus</name>
    <dbReference type="NCBI Taxonomy" id="104777"/>
    <lineage>
        <taxon>Eukaryota</taxon>
        <taxon>Metazoa</taxon>
        <taxon>Spiralia</taxon>
        <taxon>Gnathifera</taxon>
        <taxon>Rotifera</taxon>
        <taxon>Eurotatoria</taxon>
        <taxon>Monogononta</taxon>
        <taxon>Pseudotrocha</taxon>
        <taxon>Ploima</taxon>
        <taxon>Brachionidae</taxon>
        <taxon>Brachionus</taxon>
    </lineage>
</organism>
<sequence length="95" mass="10951">MKGEYKGLAARVRLEASTALHIHCYAHRLNLALQDSGENIKEVLNTLGQVNSVLILLKVRTIKKFLIYYHRAFINILSKQFQSIELDYKHIKELG</sequence>
<dbReference type="Proteomes" id="UP000663879">
    <property type="component" value="Unassembled WGS sequence"/>
</dbReference>
<dbReference type="AlphaFoldDB" id="A0A813RJT3"/>
<comment type="caution">
    <text evidence="1">The sequence shown here is derived from an EMBL/GenBank/DDBJ whole genome shotgun (WGS) entry which is preliminary data.</text>
</comment>
<proteinExistence type="predicted"/>
<reference evidence="1" key="1">
    <citation type="submission" date="2021-02" db="EMBL/GenBank/DDBJ databases">
        <authorList>
            <person name="Nowell W R."/>
        </authorList>
    </citation>
    <scope>NUCLEOTIDE SEQUENCE</scope>
    <source>
        <strain evidence="1">Ploen Becks lab</strain>
    </source>
</reference>
<dbReference type="OrthoDB" id="6617140at2759"/>
<evidence type="ECO:0000313" key="2">
    <source>
        <dbReference type="Proteomes" id="UP000663879"/>
    </source>
</evidence>
<accession>A0A813RJT3</accession>
<dbReference type="EMBL" id="CAJNOC010000636">
    <property type="protein sequence ID" value="CAF0785620.1"/>
    <property type="molecule type" value="Genomic_DNA"/>
</dbReference>
<evidence type="ECO:0000313" key="1">
    <source>
        <dbReference type="EMBL" id="CAF0785620.1"/>
    </source>
</evidence>
<protein>
    <submittedName>
        <fullName evidence="1">Uncharacterized protein</fullName>
    </submittedName>
</protein>
<name>A0A813RJT3_9BILA</name>
<keyword evidence="2" id="KW-1185">Reference proteome</keyword>